<keyword evidence="2" id="KW-0472">Membrane</keyword>
<organism evidence="3">
    <name type="scientific">Thermogemmatispora argillosa</name>
    <dbReference type="NCBI Taxonomy" id="2045280"/>
    <lineage>
        <taxon>Bacteria</taxon>
        <taxon>Bacillati</taxon>
        <taxon>Chloroflexota</taxon>
        <taxon>Ktedonobacteria</taxon>
        <taxon>Thermogemmatisporales</taxon>
        <taxon>Thermogemmatisporaceae</taxon>
        <taxon>Thermogemmatispora</taxon>
    </lineage>
</organism>
<reference evidence="3" key="1">
    <citation type="submission" date="2018-12" db="EMBL/GenBank/DDBJ databases">
        <title>Novel natural products biosynthetic potential of the class Ktedonobacteria.</title>
        <authorList>
            <person name="Zheng Y."/>
            <person name="Saitou A."/>
            <person name="Wang C.M."/>
            <person name="Toyoda A."/>
            <person name="Minakuchi Y."/>
            <person name="Sekiguchi Y."/>
            <person name="Ueda K."/>
            <person name="Takano H."/>
            <person name="Sakai Y."/>
            <person name="Yokota A."/>
            <person name="Yabe S."/>
        </authorList>
    </citation>
    <scope>NUCLEOTIDE SEQUENCE</scope>
    <source>
        <strain evidence="3">A3-2</strain>
    </source>
</reference>
<dbReference type="AlphaFoldDB" id="A0A455T6D7"/>
<feature type="transmembrane region" description="Helical" evidence="2">
    <location>
        <begin position="12"/>
        <end position="31"/>
    </location>
</feature>
<feature type="transmembrane region" description="Helical" evidence="2">
    <location>
        <begin position="37"/>
        <end position="59"/>
    </location>
</feature>
<evidence type="ECO:0000256" key="1">
    <source>
        <dbReference type="SAM" id="MobiDB-lite"/>
    </source>
</evidence>
<gene>
    <name evidence="3" type="ORF">KTA_33280</name>
</gene>
<feature type="compositionally biased region" description="Low complexity" evidence="1">
    <location>
        <begin position="124"/>
        <end position="134"/>
    </location>
</feature>
<feature type="region of interest" description="Disordered" evidence="1">
    <location>
        <begin position="69"/>
        <end position="158"/>
    </location>
</feature>
<protein>
    <submittedName>
        <fullName evidence="3">Uncharacterized protein</fullName>
    </submittedName>
</protein>
<evidence type="ECO:0000256" key="2">
    <source>
        <dbReference type="SAM" id="Phobius"/>
    </source>
</evidence>
<name>A0A455T6D7_9CHLR</name>
<keyword evidence="2" id="KW-0812">Transmembrane</keyword>
<feature type="compositionally biased region" description="Low complexity" evidence="1">
    <location>
        <begin position="70"/>
        <end position="92"/>
    </location>
</feature>
<dbReference type="EMBL" id="AP019377">
    <property type="protein sequence ID" value="BBH95129.1"/>
    <property type="molecule type" value="Genomic_DNA"/>
</dbReference>
<proteinExistence type="predicted"/>
<sequence>MYRRKPFGRHRGWFFWWFIPLFFLGPAHWWWGWGNAVFSIMLSVFLIALLAWGLSFLFAEEGPAAGQHWPMGRGMWQQWQQPPQRPQGPSGPAGMYQAPYSGEQEQRYHQGYRAQTGPRPNEVAGASSQGAQSATGRPQPQYEEPQVEYPLEEPPLVQ</sequence>
<evidence type="ECO:0000313" key="3">
    <source>
        <dbReference type="EMBL" id="BBH95129.1"/>
    </source>
</evidence>
<accession>A0A455T6D7</accession>
<keyword evidence="2" id="KW-1133">Transmembrane helix</keyword>